<dbReference type="Gene3D" id="3.30.559.10">
    <property type="entry name" value="Chloramphenicol acetyltransferase-like domain"/>
    <property type="match status" value="1"/>
</dbReference>
<dbReference type="GO" id="GO:0008610">
    <property type="term" value="P:lipid biosynthetic process"/>
    <property type="evidence" value="ECO:0007669"/>
    <property type="project" value="UniProtKB-ARBA"/>
</dbReference>
<dbReference type="InterPro" id="IPR023213">
    <property type="entry name" value="CAT-like_dom_sf"/>
</dbReference>
<dbReference type="PROSITE" id="PS50075">
    <property type="entry name" value="CARRIER"/>
    <property type="match status" value="1"/>
</dbReference>
<dbReference type="AlphaFoldDB" id="D6AQM3"/>
<dbReference type="GO" id="GO:0031177">
    <property type="term" value="F:phosphopantetheine binding"/>
    <property type="evidence" value="ECO:0007669"/>
    <property type="project" value="TreeGrafter"/>
</dbReference>
<dbReference type="PANTHER" id="PTHR45527:SF1">
    <property type="entry name" value="FATTY ACID SYNTHASE"/>
    <property type="match status" value="1"/>
</dbReference>
<dbReference type="GO" id="GO:0043041">
    <property type="term" value="P:amino acid activation for nonribosomal peptide biosynthetic process"/>
    <property type="evidence" value="ECO:0007669"/>
    <property type="project" value="TreeGrafter"/>
</dbReference>
<dbReference type="Gene3D" id="1.10.1200.10">
    <property type="entry name" value="ACP-like"/>
    <property type="match status" value="1"/>
</dbReference>
<dbReference type="InterPro" id="IPR001242">
    <property type="entry name" value="Condensation_dom"/>
</dbReference>
<dbReference type="EMBL" id="DS999644">
    <property type="protein sequence ID" value="EFE75806.2"/>
    <property type="molecule type" value="Genomic_DNA"/>
</dbReference>
<proteinExistence type="predicted"/>
<dbReference type="GO" id="GO:0005829">
    <property type="term" value="C:cytosol"/>
    <property type="evidence" value="ECO:0007669"/>
    <property type="project" value="TreeGrafter"/>
</dbReference>
<gene>
    <name evidence="4" type="ORF">SSGG_03173</name>
</gene>
<accession>D6AQM3</accession>
<dbReference type="Proteomes" id="UP000003986">
    <property type="component" value="Unassembled WGS sequence"/>
</dbReference>
<reference evidence="5" key="2">
    <citation type="submission" date="2008-12" db="EMBL/GenBank/DDBJ databases">
        <title>Annotation of Streptomyces roseosporus strain NRRL 15998.</title>
        <authorList>
            <consortium name="The Broad Institute Genome Sequencing Platform"/>
            <consortium name="Broad Institute Microbial Sequencing Center"/>
            <person name="Fischbach M."/>
            <person name="Ward D."/>
            <person name="Young S."/>
            <person name="Kodira C.D."/>
            <person name="Zeng Q."/>
            <person name="Koehrsen M."/>
            <person name="Godfrey P."/>
            <person name="Alvarado L."/>
            <person name="Berlin A.M."/>
            <person name="Borenstein D."/>
            <person name="Chen Z."/>
            <person name="Engels R."/>
            <person name="Freedman E."/>
            <person name="Gellesch M."/>
            <person name="Goldberg J."/>
            <person name="Griggs A."/>
            <person name="Gujja S."/>
            <person name="Heiman D.I."/>
            <person name="Hepburn T.A."/>
            <person name="Howarth C."/>
            <person name="Jen D."/>
            <person name="Larson L."/>
            <person name="Lewis B."/>
            <person name="Mehta T."/>
            <person name="Park D."/>
            <person name="Pearson M."/>
            <person name="Roberts A."/>
            <person name="Saif S."/>
            <person name="Shea T.D."/>
            <person name="Shenoy N."/>
            <person name="Sisk P."/>
            <person name="Stolte C."/>
            <person name="Sykes S.N."/>
            <person name="Walk T."/>
            <person name="White J."/>
            <person name="Yandava C."/>
            <person name="Straight P."/>
            <person name="Clardy J."/>
            <person name="Hung D."/>
            <person name="Kolter R."/>
            <person name="Mekalanos J."/>
            <person name="Walker S."/>
            <person name="Walsh C.T."/>
            <person name="Wieland B.L.C."/>
            <person name="Ilzarbe M."/>
            <person name="Galagan J."/>
            <person name="Nusbaum C."/>
            <person name="Birren B."/>
        </authorList>
    </citation>
    <scope>NUCLEOTIDE SEQUENCE [LARGE SCALE GENOMIC DNA]</scope>
    <source>
        <strain evidence="5">NRRL 15998</strain>
    </source>
</reference>
<dbReference type="GO" id="GO:0047527">
    <property type="term" value="F:2,3-dihydroxybenzoate-serine ligase activity"/>
    <property type="evidence" value="ECO:0007669"/>
    <property type="project" value="TreeGrafter"/>
</dbReference>
<dbReference type="GO" id="GO:0009239">
    <property type="term" value="P:enterobactin biosynthetic process"/>
    <property type="evidence" value="ECO:0007669"/>
    <property type="project" value="TreeGrafter"/>
</dbReference>
<sequence length="602" mass="64903">MMPLEYCTVRVIVVCPNFHACTPAWIFTSQVARNGWLVEPRSRLVGSGKHSGPARGNRRSICFRGMRVQSTQWSDSAAGEMLTLVLESFGEVLDDDDIPDDVAFTVLGGSSLDGSVACALLGSALGFSVPLSLLAANPTAREFAGALALLGERSERAGLDMGQSGSGRENEGKSPEESVPLTEAQIGFLTQQLIDASDRSAHLQFAWVLTGPLDMEALRGALHDVHQRHEPLGSRYLIQRRDAVARPHTTDMVTLTCLPDAGSEQSAIDATRDALDGDLDLSAGQVWRVALARVKDRDVHVLRVMAHHIAFDGMSEAVLVKDLGAFYAVRRDGAKAALGPVAGMSERARARERHQRLNAANLDRQRAYWATELADTPPLVFPGEGPMAPATPGTLLVCRTTVLPAGWLDEVDALAARHRTTRFAVLLTLYDRVLAESSGSAVHGVGFPVARRWDGLSAGVIDCCMDTLCLRMPADTRYGVRDFADAVRATTDRLTAAFAAADVAFADIVRAVNPRRGSRAPLYQNMLALQDYDRPGLALAGTESRRLDEPYLGLPSELHVEIVPHPDGAARVAVSHRPDAVPERFAASFHTALAARLHSLPA</sequence>
<dbReference type="Pfam" id="PF00550">
    <property type="entry name" value="PP-binding"/>
    <property type="match status" value="1"/>
</dbReference>
<dbReference type="PANTHER" id="PTHR45527">
    <property type="entry name" value="NONRIBOSOMAL PEPTIDE SYNTHETASE"/>
    <property type="match status" value="1"/>
</dbReference>
<comment type="cofactor">
    <cofactor evidence="1">
        <name>pantetheine 4'-phosphate</name>
        <dbReference type="ChEBI" id="CHEBI:47942"/>
    </cofactor>
</comment>
<dbReference type="InterPro" id="IPR009081">
    <property type="entry name" value="PP-bd_ACP"/>
</dbReference>
<dbReference type="SUPFAM" id="SSF52777">
    <property type="entry name" value="CoA-dependent acyltransferases"/>
    <property type="match status" value="2"/>
</dbReference>
<evidence type="ECO:0000256" key="2">
    <source>
        <dbReference type="SAM" id="MobiDB-lite"/>
    </source>
</evidence>
<dbReference type="Pfam" id="PF00668">
    <property type="entry name" value="Condensation"/>
    <property type="match status" value="1"/>
</dbReference>
<evidence type="ECO:0000259" key="3">
    <source>
        <dbReference type="PROSITE" id="PS50075"/>
    </source>
</evidence>
<evidence type="ECO:0000313" key="4">
    <source>
        <dbReference type="EMBL" id="EFE75806.2"/>
    </source>
</evidence>
<dbReference type="Gene3D" id="3.30.559.30">
    <property type="entry name" value="Nonribosomal peptide synthetase, condensation domain"/>
    <property type="match status" value="1"/>
</dbReference>
<evidence type="ECO:0000313" key="5">
    <source>
        <dbReference type="Proteomes" id="UP000003986"/>
    </source>
</evidence>
<feature type="domain" description="Carrier" evidence="3">
    <location>
        <begin position="76"/>
        <end position="151"/>
    </location>
</feature>
<dbReference type="InterPro" id="IPR036736">
    <property type="entry name" value="ACP-like_sf"/>
</dbReference>
<evidence type="ECO:0000256" key="1">
    <source>
        <dbReference type="ARBA" id="ARBA00001957"/>
    </source>
</evidence>
<dbReference type="GO" id="GO:0009366">
    <property type="term" value="C:enterobactin synthetase complex"/>
    <property type="evidence" value="ECO:0007669"/>
    <property type="project" value="TreeGrafter"/>
</dbReference>
<feature type="region of interest" description="Disordered" evidence="2">
    <location>
        <begin position="158"/>
        <end position="178"/>
    </location>
</feature>
<reference evidence="5" key="1">
    <citation type="submission" date="2008-10" db="EMBL/GenBank/DDBJ databases">
        <authorList>
            <person name="Molnar K."/>
        </authorList>
    </citation>
    <scope>NUCLEOTIDE SEQUENCE [LARGE SCALE GENOMIC DNA]</scope>
    <source>
        <strain evidence="5">NRRL 15998</strain>
    </source>
</reference>
<dbReference type="SUPFAM" id="SSF47336">
    <property type="entry name" value="ACP-like"/>
    <property type="match status" value="1"/>
</dbReference>
<organism evidence="4 5">
    <name type="scientific">Streptomyces filamentosus NRRL 15998</name>
    <dbReference type="NCBI Taxonomy" id="457431"/>
    <lineage>
        <taxon>Bacteria</taxon>
        <taxon>Bacillati</taxon>
        <taxon>Actinomycetota</taxon>
        <taxon>Actinomycetes</taxon>
        <taxon>Kitasatosporales</taxon>
        <taxon>Streptomycetaceae</taxon>
        <taxon>Streptomyces</taxon>
    </lineage>
</organism>
<protein>
    <submittedName>
        <fullName evidence="4">Predicted protein</fullName>
    </submittedName>
</protein>
<name>D6AQM3_STRFL</name>